<gene>
    <name evidence="5" type="ORF">ACFSGJ_01645</name>
</gene>
<evidence type="ECO:0000313" key="6">
    <source>
        <dbReference type="Proteomes" id="UP001597353"/>
    </source>
</evidence>
<evidence type="ECO:0000256" key="1">
    <source>
        <dbReference type="ARBA" id="ARBA00023125"/>
    </source>
</evidence>
<dbReference type="Pfam" id="PF00440">
    <property type="entry name" value="TetR_N"/>
    <property type="match status" value="1"/>
</dbReference>
<dbReference type="Proteomes" id="UP001597353">
    <property type="component" value="Unassembled WGS sequence"/>
</dbReference>
<feature type="DNA-binding region" description="H-T-H motif" evidence="2">
    <location>
        <begin position="48"/>
        <end position="67"/>
    </location>
</feature>
<dbReference type="InterPro" id="IPR050109">
    <property type="entry name" value="HTH-type_TetR-like_transc_reg"/>
</dbReference>
<comment type="caution">
    <text evidence="5">The sequence shown here is derived from an EMBL/GenBank/DDBJ whole genome shotgun (WGS) entry which is preliminary data.</text>
</comment>
<evidence type="ECO:0000313" key="5">
    <source>
        <dbReference type="EMBL" id="MFD1910916.1"/>
    </source>
</evidence>
<reference evidence="6" key="1">
    <citation type="journal article" date="2019" name="Int. J. Syst. Evol. Microbiol.">
        <title>The Global Catalogue of Microorganisms (GCM) 10K type strain sequencing project: providing services to taxonomists for standard genome sequencing and annotation.</title>
        <authorList>
            <consortium name="The Broad Institute Genomics Platform"/>
            <consortium name="The Broad Institute Genome Sequencing Center for Infectious Disease"/>
            <person name="Wu L."/>
            <person name="Ma J."/>
        </authorList>
    </citation>
    <scope>NUCLEOTIDE SEQUENCE [LARGE SCALE GENOMIC DNA]</scope>
    <source>
        <strain evidence="6">CGMCC 4.7242</strain>
    </source>
</reference>
<dbReference type="PANTHER" id="PTHR30055:SF226">
    <property type="entry name" value="HTH-TYPE TRANSCRIPTIONAL REGULATOR PKSA"/>
    <property type="match status" value="1"/>
</dbReference>
<dbReference type="EMBL" id="JBHUGH010000001">
    <property type="protein sequence ID" value="MFD1910916.1"/>
    <property type="molecule type" value="Genomic_DNA"/>
</dbReference>
<dbReference type="InterPro" id="IPR009057">
    <property type="entry name" value="Homeodomain-like_sf"/>
</dbReference>
<dbReference type="Gene3D" id="1.10.357.10">
    <property type="entry name" value="Tetracycline Repressor, domain 2"/>
    <property type="match status" value="1"/>
</dbReference>
<feature type="domain" description="HTH tetR-type" evidence="4">
    <location>
        <begin position="25"/>
        <end position="85"/>
    </location>
</feature>
<dbReference type="SUPFAM" id="SSF46689">
    <property type="entry name" value="Homeodomain-like"/>
    <property type="match status" value="1"/>
</dbReference>
<protein>
    <submittedName>
        <fullName evidence="5">TetR/AcrR family transcriptional regulator</fullName>
    </submittedName>
</protein>
<dbReference type="PANTHER" id="PTHR30055">
    <property type="entry name" value="HTH-TYPE TRANSCRIPTIONAL REGULATOR RUTR"/>
    <property type="match status" value="1"/>
</dbReference>
<name>A0ABW4S0P4_9RHOB</name>
<sequence>MTLQKPSPTPPPGKQRRRTQAERSAEMREKACIATLQALTDVGYERISTKLIADRAEVSRGALTHHFPMRNDLLVAAFEYLVNGWEKNWPFNAEPSLPRLSIEELIDALWERLFSTEHYMAAMELMLAARMDSDLGQRLREVQLRWSAIRDKIAARILGVATEDEKNHLFLQLNLCLLRGIAVHKSFDTDPSVDLKLLALWKDIVRGQKVIHMPGTGRQNDRSSA</sequence>
<keyword evidence="1 2" id="KW-0238">DNA-binding</keyword>
<proteinExistence type="predicted"/>
<dbReference type="InterPro" id="IPR001647">
    <property type="entry name" value="HTH_TetR"/>
</dbReference>
<evidence type="ECO:0000256" key="3">
    <source>
        <dbReference type="SAM" id="MobiDB-lite"/>
    </source>
</evidence>
<dbReference type="RefSeq" id="WP_390258930.1">
    <property type="nucleotide sequence ID" value="NZ_JBHUGH010000001.1"/>
</dbReference>
<organism evidence="5 6">
    <name type="scientific">Halodurantibacterium flavum</name>
    <dbReference type="NCBI Taxonomy" id="1382802"/>
    <lineage>
        <taxon>Bacteria</taxon>
        <taxon>Pseudomonadati</taxon>
        <taxon>Pseudomonadota</taxon>
        <taxon>Alphaproteobacteria</taxon>
        <taxon>Rhodobacterales</taxon>
        <taxon>Paracoccaceae</taxon>
        <taxon>Halodurantibacterium</taxon>
    </lineage>
</organism>
<evidence type="ECO:0000256" key="2">
    <source>
        <dbReference type="PROSITE-ProRule" id="PRU00335"/>
    </source>
</evidence>
<keyword evidence="6" id="KW-1185">Reference proteome</keyword>
<evidence type="ECO:0000259" key="4">
    <source>
        <dbReference type="PROSITE" id="PS50977"/>
    </source>
</evidence>
<accession>A0ABW4S0P4</accession>
<dbReference type="PROSITE" id="PS50977">
    <property type="entry name" value="HTH_TETR_2"/>
    <property type="match status" value="1"/>
</dbReference>
<feature type="region of interest" description="Disordered" evidence="3">
    <location>
        <begin position="1"/>
        <end position="26"/>
    </location>
</feature>